<dbReference type="AlphaFoldDB" id="A0A835RQM4"/>
<feature type="transmembrane region" description="Helical" evidence="1">
    <location>
        <begin position="45"/>
        <end position="72"/>
    </location>
</feature>
<dbReference type="OrthoDB" id="10251089at2759"/>
<evidence type="ECO:0000256" key="1">
    <source>
        <dbReference type="SAM" id="Phobius"/>
    </source>
</evidence>
<dbReference type="InterPro" id="IPR018639">
    <property type="entry name" value="DUF2062"/>
</dbReference>
<sequence>MPMRCGSLVLEQLRDRCGGLVPWLKRKIVDPLMQILRKGAEPKKLAFSTAIGITLGLFPICGVTAILCGMAIAMLRSRCHAPSVMLANFIVTPVELSLVIPFLRLGELLTGGPHFPFTADALKKVLMGQASREALFGVLHALLGWFIASPFILVVLYAVLLPCFKYLVQRFSIKPLSPRIPLHSLQDINIKIRDV</sequence>
<comment type="caution">
    <text evidence="3">The sequence shown here is derived from an EMBL/GenBank/DDBJ whole genome shotgun (WGS) entry which is preliminary data.</text>
</comment>
<organism evidence="3 4">
    <name type="scientific">Vanilla planifolia</name>
    <name type="common">Vanilla</name>
    <dbReference type="NCBI Taxonomy" id="51239"/>
    <lineage>
        <taxon>Eukaryota</taxon>
        <taxon>Viridiplantae</taxon>
        <taxon>Streptophyta</taxon>
        <taxon>Embryophyta</taxon>
        <taxon>Tracheophyta</taxon>
        <taxon>Spermatophyta</taxon>
        <taxon>Magnoliopsida</taxon>
        <taxon>Liliopsida</taxon>
        <taxon>Asparagales</taxon>
        <taxon>Orchidaceae</taxon>
        <taxon>Vanilloideae</taxon>
        <taxon>Vanilleae</taxon>
        <taxon>Vanilla</taxon>
    </lineage>
</organism>
<feature type="transmembrane region" description="Helical" evidence="1">
    <location>
        <begin position="142"/>
        <end position="164"/>
    </location>
</feature>
<evidence type="ECO:0000259" key="2">
    <source>
        <dbReference type="Pfam" id="PF09835"/>
    </source>
</evidence>
<name>A0A835RQM4_VANPL</name>
<feature type="transmembrane region" description="Helical" evidence="1">
    <location>
        <begin position="84"/>
        <end position="103"/>
    </location>
</feature>
<accession>A0A835RQM4</accession>
<dbReference type="Pfam" id="PF09835">
    <property type="entry name" value="DUF2062"/>
    <property type="match status" value="1"/>
</dbReference>
<dbReference type="PANTHER" id="PTHR35102:SF1">
    <property type="entry name" value="E3 UBIQUITIN-PROTEIN LIGASE"/>
    <property type="match status" value="1"/>
</dbReference>
<feature type="domain" description="DUF2062" evidence="2">
    <location>
        <begin position="32"/>
        <end position="170"/>
    </location>
</feature>
<keyword evidence="1" id="KW-0812">Transmembrane</keyword>
<dbReference type="Proteomes" id="UP000636800">
    <property type="component" value="Chromosome 1"/>
</dbReference>
<dbReference type="EMBL" id="JADCNL010000001">
    <property type="protein sequence ID" value="KAG0496506.1"/>
    <property type="molecule type" value="Genomic_DNA"/>
</dbReference>
<keyword evidence="1" id="KW-1133">Transmembrane helix</keyword>
<dbReference type="PANTHER" id="PTHR35102">
    <property type="entry name" value="E3 UBIQUITIN-PROTEIN LIGASE"/>
    <property type="match status" value="1"/>
</dbReference>
<keyword evidence="1" id="KW-0472">Membrane</keyword>
<evidence type="ECO:0000313" key="3">
    <source>
        <dbReference type="EMBL" id="KAG0496506.1"/>
    </source>
</evidence>
<evidence type="ECO:0000313" key="4">
    <source>
        <dbReference type="Proteomes" id="UP000636800"/>
    </source>
</evidence>
<proteinExistence type="predicted"/>
<keyword evidence="4" id="KW-1185">Reference proteome</keyword>
<gene>
    <name evidence="3" type="ORF">HPP92_001197</name>
</gene>
<reference evidence="3 4" key="1">
    <citation type="journal article" date="2020" name="Nat. Food">
        <title>A phased Vanilla planifolia genome enables genetic improvement of flavour and production.</title>
        <authorList>
            <person name="Hasing T."/>
            <person name="Tang H."/>
            <person name="Brym M."/>
            <person name="Khazi F."/>
            <person name="Huang T."/>
            <person name="Chambers A.H."/>
        </authorList>
    </citation>
    <scope>NUCLEOTIDE SEQUENCE [LARGE SCALE GENOMIC DNA]</scope>
    <source>
        <tissue evidence="3">Leaf</tissue>
    </source>
</reference>
<protein>
    <recommendedName>
        <fullName evidence="2">DUF2062 domain-containing protein</fullName>
    </recommendedName>
</protein>